<evidence type="ECO:0000313" key="4">
    <source>
        <dbReference type="Proteomes" id="UP000035017"/>
    </source>
</evidence>
<gene>
    <name evidence="3" type="ORF">RU07_14420</name>
</gene>
<comment type="caution">
    <text evidence="3">The sequence shown here is derived from an EMBL/GenBank/DDBJ whole genome shotgun (WGS) entry which is preliminary data.</text>
</comment>
<feature type="region of interest" description="Disordered" evidence="1">
    <location>
        <begin position="1"/>
        <end position="23"/>
    </location>
</feature>
<keyword evidence="2" id="KW-1133">Transmembrane helix</keyword>
<proteinExistence type="predicted"/>
<evidence type="ECO:0000256" key="1">
    <source>
        <dbReference type="SAM" id="MobiDB-lite"/>
    </source>
</evidence>
<evidence type="ECO:0000256" key="2">
    <source>
        <dbReference type="SAM" id="Phobius"/>
    </source>
</evidence>
<organism evidence="3 4">
    <name type="scientific">Agrobacterium tumefaciens</name>
    <dbReference type="NCBI Taxonomy" id="358"/>
    <lineage>
        <taxon>Bacteria</taxon>
        <taxon>Pseudomonadati</taxon>
        <taxon>Pseudomonadota</taxon>
        <taxon>Alphaproteobacteria</taxon>
        <taxon>Hyphomicrobiales</taxon>
        <taxon>Rhizobiaceae</taxon>
        <taxon>Rhizobium/Agrobacterium group</taxon>
        <taxon>Agrobacterium</taxon>
        <taxon>Agrobacterium tumefaciens complex</taxon>
    </lineage>
</organism>
<dbReference type="EMBL" id="JXQV01000012">
    <property type="protein sequence ID" value="KIQ01926.1"/>
    <property type="molecule type" value="Genomic_DNA"/>
</dbReference>
<evidence type="ECO:0000313" key="3">
    <source>
        <dbReference type="EMBL" id="KIQ01926.1"/>
    </source>
</evidence>
<keyword evidence="2" id="KW-0812">Transmembrane</keyword>
<reference evidence="3 4" key="1">
    <citation type="submission" date="2014-12" db="EMBL/GenBank/DDBJ databases">
        <title>16Stimator: statistical estimation of ribosomal gene copy numbers from draft genome assemblies.</title>
        <authorList>
            <person name="Perisin M.A."/>
            <person name="Vetter M."/>
            <person name="Gilbert J.A."/>
            <person name="Bergelson J."/>
        </authorList>
    </citation>
    <scope>NUCLEOTIDE SEQUENCE [LARGE SCALE GENOMIC DNA]</scope>
    <source>
        <strain evidence="3 4">MEJ076</strain>
    </source>
</reference>
<protein>
    <submittedName>
        <fullName evidence="3">Uncharacterized protein</fullName>
    </submittedName>
</protein>
<dbReference type="Proteomes" id="UP000035017">
    <property type="component" value="Unassembled WGS sequence"/>
</dbReference>
<accession>A0A0D0K1B9</accession>
<feature type="transmembrane region" description="Helical" evidence="2">
    <location>
        <begin position="30"/>
        <end position="52"/>
    </location>
</feature>
<dbReference type="AlphaFoldDB" id="A0A0D0K1B9"/>
<sequence>MSKIEERDPILASSEAGEDKGTKKKAGRGIILALSGFSIMAFVIYLSMIAIMTTQSS</sequence>
<keyword evidence="2" id="KW-0472">Membrane</keyword>
<name>A0A0D0K1B9_AGRTU</name>